<sequence>MAKKRKSDAAHLDEVDRTMHSTFCSAANSLSQIFTHAMAQQKLAFQAGERHSMEKVYQWILRHHEEGSRVAVADVASYLQNEINIGGEEVSMSPRSQFPNQHTQSVLHFASTTPQNPSSTSGQVTSLSSLAQHSLLPYHLVQFGGYHSTNVLPNGNTSRNNDVNSNDSSMDMHSDGL</sequence>
<evidence type="ECO:0000256" key="1">
    <source>
        <dbReference type="SAM" id="MobiDB-lite"/>
    </source>
</evidence>
<dbReference type="InterPro" id="IPR016549">
    <property type="entry name" value="UCP009193"/>
</dbReference>
<feature type="region of interest" description="Disordered" evidence="1">
    <location>
        <begin position="151"/>
        <end position="177"/>
    </location>
</feature>
<proteinExistence type="predicted"/>
<comment type="caution">
    <text evidence="2">The sequence shown here is derived from an EMBL/GenBank/DDBJ whole genome shotgun (WGS) entry which is preliminary data.</text>
</comment>
<dbReference type="PIRSF" id="PIRSF009193">
    <property type="entry name" value="UCP009193"/>
    <property type="match status" value="1"/>
</dbReference>
<accession>A0A199UWY5</accession>
<evidence type="ECO:0000313" key="2">
    <source>
        <dbReference type="EMBL" id="OAY69313.1"/>
    </source>
</evidence>
<dbReference type="AlphaFoldDB" id="A0A199UWY5"/>
<dbReference type="Proteomes" id="UP000092600">
    <property type="component" value="Unassembled WGS sequence"/>
</dbReference>
<feature type="compositionally biased region" description="Low complexity" evidence="1">
    <location>
        <begin position="160"/>
        <end position="169"/>
    </location>
</feature>
<dbReference type="EMBL" id="LSRQ01004455">
    <property type="protein sequence ID" value="OAY69313.1"/>
    <property type="molecule type" value="Genomic_DNA"/>
</dbReference>
<gene>
    <name evidence="2" type="ORF">ACMD2_08460</name>
</gene>
<dbReference type="PANTHER" id="PTHR33675">
    <property type="entry name" value="NUCLEAR RECEPTOR FAMILY 2 GROUP C PROTEIN"/>
    <property type="match status" value="1"/>
</dbReference>
<reference evidence="2 3" key="1">
    <citation type="journal article" date="2016" name="DNA Res.">
        <title>The draft genome of MD-2 pineapple using hybrid error correction of long reads.</title>
        <authorList>
            <person name="Redwan R.M."/>
            <person name="Saidin A."/>
            <person name="Kumar S.V."/>
        </authorList>
    </citation>
    <scope>NUCLEOTIDE SEQUENCE [LARGE SCALE GENOMIC DNA]</scope>
    <source>
        <strain evidence="3">cv. MD2</strain>
        <tissue evidence="2">Leaf</tissue>
    </source>
</reference>
<dbReference type="STRING" id="4615.A0A199UWY5"/>
<dbReference type="PANTHER" id="PTHR33675:SF1">
    <property type="entry name" value="HOLOCARBOXYLASE SYNTHETASE"/>
    <property type="match status" value="1"/>
</dbReference>
<protein>
    <recommendedName>
        <fullName evidence="4">Holocarboxylase synthetase</fullName>
    </recommendedName>
</protein>
<evidence type="ECO:0000313" key="3">
    <source>
        <dbReference type="Proteomes" id="UP000092600"/>
    </source>
</evidence>
<name>A0A199UWY5_ANACO</name>
<organism evidence="2 3">
    <name type="scientific">Ananas comosus</name>
    <name type="common">Pineapple</name>
    <name type="synonym">Ananas ananas</name>
    <dbReference type="NCBI Taxonomy" id="4615"/>
    <lineage>
        <taxon>Eukaryota</taxon>
        <taxon>Viridiplantae</taxon>
        <taxon>Streptophyta</taxon>
        <taxon>Embryophyta</taxon>
        <taxon>Tracheophyta</taxon>
        <taxon>Spermatophyta</taxon>
        <taxon>Magnoliopsida</taxon>
        <taxon>Liliopsida</taxon>
        <taxon>Poales</taxon>
        <taxon>Bromeliaceae</taxon>
        <taxon>Bromelioideae</taxon>
        <taxon>Ananas</taxon>
    </lineage>
</organism>
<evidence type="ECO:0008006" key="4">
    <source>
        <dbReference type="Google" id="ProtNLM"/>
    </source>
</evidence>